<dbReference type="PROSITE" id="PS51782">
    <property type="entry name" value="LYSM"/>
    <property type="match status" value="1"/>
</dbReference>
<dbReference type="CDD" id="cd13925">
    <property type="entry name" value="RPF"/>
    <property type="match status" value="1"/>
</dbReference>
<dbReference type="InterPro" id="IPR010618">
    <property type="entry name" value="RPF"/>
</dbReference>
<keyword evidence="2" id="KW-0378">Hydrolase</keyword>
<reference evidence="5" key="1">
    <citation type="submission" date="2021-01" db="EMBL/GenBank/DDBJ databases">
        <title>Whole genome shotgun sequence of Actinoplanes cyaneus NBRC 14990.</title>
        <authorList>
            <person name="Komaki H."/>
            <person name="Tamura T."/>
        </authorList>
    </citation>
    <scope>NUCLEOTIDE SEQUENCE</scope>
    <source>
        <strain evidence="5">NBRC 14990</strain>
    </source>
</reference>
<feature type="region of interest" description="Disordered" evidence="3">
    <location>
        <begin position="39"/>
        <end position="77"/>
    </location>
</feature>
<dbReference type="InterPro" id="IPR036779">
    <property type="entry name" value="LysM_dom_sf"/>
</dbReference>
<dbReference type="InterPro" id="IPR018392">
    <property type="entry name" value="LysM"/>
</dbReference>
<dbReference type="CDD" id="cd00118">
    <property type="entry name" value="LysM"/>
    <property type="match status" value="1"/>
</dbReference>
<feature type="domain" description="LysM" evidence="4">
    <location>
        <begin position="212"/>
        <end position="260"/>
    </location>
</feature>
<evidence type="ECO:0000313" key="5">
    <source>
        <dbReference type="EMBL" id="GID63914.1"/>
    </source>
</evidence>
<dbReference type="SMART" id="SM00257">
    <property type="entry name" value="LysM"/>
    <property type="match status" value="1"/>
</dbReference>
<evidence type="ECO:0000259" key="4">
    <source>
        <dbReference type="PROSITE" id="PS51782"/>
    </source>
</evidence>
<feature type="compositionally biased region" description="Basic residues" evidence="3">
    <location>
        <begin position="68"/>
        <end position="77"/>
    </location>
</feature>
<dbReference type="EMBL" id="BOMH01000014">
    <property type="protein sequence ID" value="GID63914.1"/>
    <property type="molecule type" value="Genomic_DNA"/>
</dbReference>
<dbReference type="Gene3D" id="1.10.530.10">
    <property type="match status" value="1"/>
</dbReference>
<dbReference type="GO" id="GO:0016787">
    <property type="term" value="F:hydrolase activity"/>
    <property type="evidence" value="ECO:0007669"/>
    <property type="project" value="UniProtKB-KW"/>
</dbReference>
<protein>
    <recommendedName>
        <fullName evidence="4">LysM domain-containing protein</fullName>
    </recommendedName>
</protein>
<dbReference type="Gene3D" id="3.10.350.10">
    <property type="entry name" value="LysM domain"/>
    <property type="match status" value="1"/>
</dbReference>
<accession>A0A919IE42</accession>
<evidence type="ECO:0000256" key="1">
    <source>
        <dbReference type="ARBA" id="ARBA00010830"/>
    </source>
</evidence>
<evidence type="ECO:0000313" key="6">
    <source>
        <dbReference type="Proteomes" id="UP000619479"/>
    </source>
</evidence>
<gene>
    <name evidence="5" type="ORF">Acy02nite_17950</name>
</gene>
<dbReference type="SUPFAM" id="SSF54106">
    <property type="entry name" value="LysM domain"/>
    <property type="match status" value="1"/>
</dbReference>
<dbReference type="SUPFAM" id="SSF53955">
    <property type="entry name" value="Lysozyme-like"/>
    <property type="match status" value="1"/>
</dbReference>
<feature type="compositionally biased region" description="Low complexity" evidence="3">
    <location>
        <begin position="56"/>
        <end position="67"/>
    </location>
</feature>
<dbReference type="Pfam" id="PF01476">
    <property type="entry name" value="LysM"/>
    <property type="match status" value="1"/>
</dbReference>
<organism evidence="5 6">
    <name type="scientific">Actinoplanes cyaneus</name>
    <dbReference type="NCBI Taxonomy" id="52696"/>
    <lineage>
        <taxon>Bacteria</taxon>
        <taxon>Bacillati</taxon>
        <taxon>Actinomycetota</taxon>
        <taxon>Actinomycetes</taxon>
        <taxon>Micromonosporales</taxon>
        <taxon>Micromonosporaceae</taxon>
        <taxon>Actinoplanes</taxon>
    </lineage>
</organism>
<dbReference type="InterPro" id="IPR023346">
    <property type="entry name" value="Lysozyme-like_dom_sf"/>
</dbReference>
<sequence length="260" mass="28408">MKLRKQPGSSARTRQLTSQAWRANFMLHLNKRVRRVLSRRAQSSRAVPESAHAGRALSTAPASTAHSAPRHRARKSHRLQRALGITIAGLTGAVGLLAVEAAPASAAPDVNWDAVARCESGGNWRINTGNGYYGGLQFSRSTWRAHGGGRYGSTANLASKSEQIAVAERVLRTQGIRAWPTCGRRGLVRARTTTRVSPYRLASYSTPLRSAHSYTVKRGDTLSGIARRYHVRGGWKALYRTNASRLSSPNHLRVGQRLAL</sequence>
<evidence type="ECO:0000256" key="2">
    <source>
        <dbReference type="ARBA" id="ARBA00022801"/>
    </source>
</evidence>
<dbReference type="AlphaFoldDB" id="A0A919IE42"/>
<comment type="similarity">
    <text evidence="1">Belongs to the transglycosylase family. Rpf subfamily.</text>
</comment>
<dbReference type="Pfam" id="PF06737">
    <property type="entry name" value="Transglycosylas"/>
    <property type="match status" value="1"/>
</dbReference>
<evidence type="ECO:0000256" key="3">
    <source>
        <dbReference type="SAM" id="MobiDB-lite"/>
    </source>
</evidence>
<keyword evidence="6" id="KW-1185">Reference proteome</keyword>
<comment type="caution">
    <text evidence="5">The sequence shown here is derived from an EMBL/GenBank/DDBJ whole genome shotgun (WGS) entry which is preliminary data.</text>
</comment>
<proteinExistence type="inferred from homology"/>
<name>A0A919IE42_9ACTN</name>
<dbReference type="Proteomes" id="UP000619479">
    <property type="component" value="Unassembled WGS sequence"/>
</dbReference>